<evidence type="ECO:0000313" key="8">
    <source>
        <dbReference type="EMBL" id="KZS87532.1"/>
    </source>
</evidence>
<dbReference type="EMBL" id="KV419448">
    <property type="protein sequence ID" value="KZS87532.1"/>
    <property type="molecule type" value="Genomic_DNA"/>
</dbReference>
<keyword evidence="9" id="KW-1185">Reference proteome</keyword>
<evidence type="ECO:0000256" key="4">
    <source>
        <dbReference type="ARBA" id="ARBA00022777"/>
    </source>
</evidence>
<evidence type="ECO:0000256" key="5">
    <source>
        <dbReference type="ARBA" id="ARBA00022840"/>
    </source>
</evidence>
<dbReference type="Gene3D" id="3.20.200.10">
    <property type="entry name" value="MHCK/EF2 kinase"/>
    <property type="match status" value="1"/>
</dbReference>
<name>A0A164NAZ6_9AGAM</name>
<dbReference type="OrthoDB" id="301415at2759"/>
<protein>
    <recommendedName>
        <fullName evidence="7">Alpha-type protein kinase domain-containing protein</fullName>
    </recommendedName>
</protein>
<dbReference type="InterPro" id="IPR011009">
    <property type="entry name" value="Kinase-like_dom_sf"/>
</dbReference>
<evidence type="ECO:0000256" key="1">
    <source>
        <dbReference type="ARBA" id="ARBA00022527"/>
    </source>
</evidence>
<dbReference type="Pfam" id="PF02816">
    <property type="entry name" value="Alpha_kinase"/>
    <property type="match status" value="1"/>
</dbReference>
<evidence type="ECO:0000313" key="9">
    <source>
        <dbReference type="Proteomes" id="UP000076722"/>
    </source>
</evidence>
<feature type="region of interest" description="Disordered" evidence="6">
    <location>
        <begin position="547"/>
        <end position="668"/>
    </location>
</feature>
<keyword evidence="1" id="KW-0723">Serine/threonine-protein kinase</keyword>
<gene>
    <name evidence="8" type="ORF">SISNIDRAFT_490992</name>
</gene>
<evidence type="ECO:0000256" key="2">
    <source>
        <dbReference type="ARBA" id="ARBA00022679"/>
    </source>
</evidence>
<dbReference type="PROSITE" id="PS51158">
    <property type="entry name" value="ALPHA_KINASE"/>
    <property type="match status" value="1"/>
</dbReference>
<feature type="compositionally biased region" description="Basic and acidic residues" evidence="6">
    <location>
        <begin position="596"/>
        <end position="605"/>
    </location>
</feature>
<evidence type="ECO:0000256" key="6">
    <source>
        <dbReference type="SAM" id="MobiDB-lite"/>
    </source>
</evidence>
<organism evidence="8 9">
    <name type="scientific">Sistotremastrum niveocremeum HHB9708</name>
    <dbReference type="NCBI Taxonomy" id="1314777"/>
    <lineage>
        <taxon>Eukaryota</taxon>
        <taxon>Fungi</taxon>
        <taxon>Dikarya</taxon>
        <taxon>Basidiomycota</taxon>
        <taxon>Agaricomycotina</taxon>
        <taxon>Agaricomycetes</taxon>
        <taxon>Sistotremastrales</taxon>
        <taxon>Sistotremastraceae</taxon>
        <taxon>Sertulicium</taxon>
        <taxon>Sertulicium niveocremeum</taxon>
    </lineage>
</organism>
<sequence>MGIIAEWGVTRVALKQQMLDTLETNWLAATHDYPLHAWQTALYSYNNSISLDSSPSYQFPLKAFFPEGPPARPKNQAKLSALGQKPMIKLALVVEAQEWKKVVAWKQKQEFEEEMRTPQGIEDMREGSGAAASDEDLYAIPEPKAPATDTKNVRAPVLEGTKGTQTQRDASDARASAKQKDPRPRKTVPIDESELFLPSDTIRKAMGSTRPATDVFQTLRHTFDGYLYPVPLHMLRTILENDGWPPYDNLESADTCFHIKIDINTDPSKMVGAGSFRKAFPAQLHILSRPKDKMGDQREFGELFVNAIGKEYFINVHQPDGTIIEGRPQYQAQVDMAQRDARVHYWCGGIHADTQALLRRRIIRLNLDVESFGEDIPDLNFVECAIAIPKTGPKAARRVIMVEQRIPGRYFKYMGNDSWDIEPGLTDPEAIKTALYLKSCQHVAYVALGGQCVIADYQGGGTQLTDAQLCTTPDYEGHFGDGNHTELLARFPSEHVCSRFCEFFRLGIEGMTPDELDAREHTGAQAEADSGAENADNNDIQEIKEEPIDHSLNGTISVPKGDNFIDLTVDSPPPPTRNTDEPGTQSPQLPSAEPHALPENEKEQRVQAPAVRRNPPRQPPREGKNTNRAGHSPTPAAEKNARKRKRQPRKNETGSRETSMSPESEERD</sequence>
<feature type="compositionally biased region" description="Basic and acidic residues" evidence="6">
    <location>
        <begin position="113"/>
        <end position="126"/>
    </location>
</feature>
<dbReference type="Proteomes" id="UP000076722">
    <property type="component" value="Unassembled WGS sequence"/>
</dbReference>
<dbReference type="GO" id="GO:0005524">
    <property type="term" value="F:ATP binding"/>
    <property type="evidence" value="ECO:0007669"/>
    <property type="project" value="UniProtKB-KW"/>
</dbReference>
<accession>A0A164NAZ6</accession>
<keyword evidence="4" id="KW-0418">Kinase</keyword>
<dbReference type="AlphaFoldDB" id="A0A164NAZ6"/>
<dbReference type="InterPro" id="IPR004166">
    <property type="entry name" value="a-kinase_dom"/>
</dbReference>
<proteinExistence type="predicted"/>
<dbReference type="PANTHER" id="PTHR45992">
    <property type="entry name" value="EUKARYOTIC ELONGATION FACTOR 2 KINASE-RELATED"/>
    <property type="match status" value="1"/>
</dbReference>
<evidence type="ECO:0000256" key="3">
    <source>
        <dbReference type="ARBA" id="ARBA00022741"/>
    </source>
</evidence>
<dbReference type="GO" id="GO:0004674">
    <property type="term" value="F:protein serine/threonine kinase activity"/>
    <property type="evidence" value="ECO:0007669"/>
    <property type="project" value="UniProtKB-KW"/>
</dbReference>
<dbReference type="GO" id="GO:0031037">
    <property type="term" value="P:myosin II filament disassembly"/>
    <property type="evidence" value="ECO:0007669"/>
    <property type="project" value="TreeGrafter"/>
</dbReference>
<evidence type="ECO:0000259" key="7">
    <source>
        <dbReference type="PROSITE" id="PS51158"/>
    </source>
</evidence>
<dbReference type="SUPFAM" id="SSF56112">
    <property type="entry name" value="Protein kinase-like (PK-like)"/>
    <property type="match status" value="1"/>
</dbReference>
<keyword evidence="3" id="KW-0547">Nucleotide-binding</keyword>
<keyword evidence="2" id="KW-0808">Transferase</keyword>
<dbReference type="PANTHER" id="PTHR45992:SF2">
    <property type="entry name" value="EUKARYOTIC ELONGATION FACTOR 2 KINASE"/>
    <property type="match status" value="1"/>
</dbReference>
<feature type="domain" description="Alpha-type protein kinase" evidence="7">
    <location>
        <begin position="246"/>
        <end position="511"/>
    </location>
</feature>
<feature type="region of interest" description="Disordered" evidence="6">
    <location>
        <begin position="113"/>
        <end position="132"/>
    </location>
</feature>
<keyword evidence="5" id="KW-0067">ATP-binding</keyword>
<dbReference type="InterPro" id="IPR051852">
    <property type="entry name" value="Alpha-type_PK"/>
</dbReference>
<reference evidence="8 9" key="1">
    <citation type="journal article" date="2016" name="Mol. Biol. Evol.">
        <title>Comparative Genomics of Early-Diverging Mushroom-Forming Fungi Provides Insights into the Origins of Lignocellulose Decay Capabilities.</title>
        <authorList>
            <person name="Nagy L.G."/>
            <person name="Riley R."/>
            <person name="Tritt A."/>
            <person name="Adam C."/>
            <person name="Daum C."/>
            <person name="Floudas D."/>
            <person name="Sun H."/>
            <person name="Yadav J.S."/>
            <person name="Pangilinan J."/>
            <person name="Larsson K.H."/>
            <person name="Matsuura K."/>
            <person name="Barry K."/>
            <person name="Labutti K."/>
            <person name="Kuo R."/>
            <person name="Ohm R.A."/>
            <person name="Bhattacharya S.S."/>
            <person name="Shirouzu T."/>
            <person name="Yoshinaga Y."/>
            <person name="Martin F.M."/>
            <person name="Grigoriev I.V."/>
            <person name="Hibbett D.S."/>
        </authorList>
    </citation>
    <scope>NUCLEOTIDE SEQUENCE [LARGE SCALE GENOMIC DNA]</scope>
    <source>
        <strain evidence="8 9">HHB9708</strain>
    </source>
</reference>
<dbReference type="GO" id="GO:1903013">
    <property type="term" value="P:response to differentiation-inducing factor 1"/>
    <property type="evidence" value="ECO:0007669"/>
    <property type="project" value="TreeGrafter"/>
</dbReference>
<feature type="region of interest" description="Disordered" evidence="6">
    <location>
        <begin position="142"/>
        <end position="187"/>
    </location>
</feature>